<dbReference type="RefSeq" id="XP_067820307.1">
    <property type="nucleotide sequence ID" value="XM_067963614.1"/>
</dbReference>
<keyword evidence="2" id="KW-1185">Reference proteome</keyword>
<gene>
    <name evidence="1" type="ORF">CCR75_005533</name>
</gene>
<dbReference type="AlphaFoldDB" id="A0A976FQ16"/>
<comment type="caution">
    <text evidence="1">The sequence shown here is derived from an EMBL/GenBank/DDBJ whole genome shotgun (WGS) entry which is preliminary data.</text>
</comment>
<dbReference type="InterPro" id="IPR036691">
    <property type="entry name" value="Endo/exonu/phosph_ase_sf"/>
</dbReference>
<accession>A0A976FQ16</accession>
<sequence length="126" mass="14171">MTFNLRFAGNGDGLNDWEHRKGFVAGLIDQHPPVLLGETSSILSSLLKIPYERFGFERERNGEHVQIFYDPFVLKRFDHGTFWLSERPDTFGNKGGTALVSIIAGDAPVFLVGDFTRIGTLKRIDT</sequence>
<dbReference type="OrthoDB" id="276515at2759"/>
<dbReference type="EMBL" id="SHOA02000001">
    <property type="protein sequence ID" value="TDH70808.1"/>
    <property type="molecule type" value="Genomic_DNA"/>
</dbReference>
<dbReference type="KEGG" id="blac:94349285"/>
<dbReference type="Proteomes" id="UP000294530">
    <property type="component" value="Unassembled WGS sequence"/>
</dbReference>
<dbReference type="Gene3D" id="3.60.10.10">
    <property type="entry name" value="Endonuclease/exonuclease/phosphatase"/>
    <property type="match status" value="1"/>
</dbReference>
<proteinExistence type="predicted"/>
<reference evidence="1 2" key="1">
    <citation type="journal article" date="2021" name="Genome Biol.">
        <title>AFLAP: assembly-free linkage analysis pipeline using k-mers from genome sequencing data.</title>
        <authorList>
            <person name="Fletcher K."/>
            <person name="Zhang L."/>
            <person name="Gil J."/>
            <person name="Han R."/>
            <person name="Cavanaugh K."/>
            <person name="Michelmore R."/>
        </authorList>
    </citation>
    <scope>NUCLEOTIDE SEQUENCE [LARGE SCALE GENOMIC DNA]</scope>
    <source>
        <strain evidence="1 2">SF5</strain>
    </source>
</reference>
<evidence type="ECO:0000313" key="1">
    <source>
        <dbReference type="EMBL" id="TDH70808.1"/>
    </source>
</evidence>
<name>A0A976FQ16_BRELC</name>
<protein>
    <submittedName>
        <fullName evidence="1">Uncharacterized protein</fullName>
    </submittedName>
</protein>
<organism evidence="1 2">
    <name type="scientific">Bremia lactucae</name>
    <name type="common">Lettuce downy mildew</name>
    <dbReference type="NCBI Taxonomy" id="4779"/>
    <lineage>
        <taxon>Eukaryota</taxon>
        <taxon>Sar</taxon>
        <taxon>Stramenopiles</taxon>
        <taxon>Oomycota</taxon>
        <taxon>Peronosporomycetes</taxon>
        <taxon>Peronosporales</taxon>
        <taxon>Peronosporaceae</taxon>
        <taxon>Bremia</taxon>
    </lineage>
</organism>
<dbReference type="GeneID" id="94349285"/>
<evidence type="ECO:0000313" key="2">
    <source>
        <dbReference type="Proteomes" id="UP000294530"/>
    </source>
</evidence>